<protein>
    <submittedName>
        <fullName evidence="2">Uncharacterized protein</fullName>
    </submittedName>
</protein>
<keyword evidence="3" id="KW-1185">Reference proteome</keyword>
<name>A0ABQ5X7S6_9GAMM</name>
<dbReference type="EMBL" id="BSOA01000003">
    <property type="protein sequence ID" value="GLQ87212.1"/>
    <property type="molecule type" value="Genomic_DNA"/>
</dbReference>
<keyword evidence="1" id="KW-0812">Transmembrane</keyword>
<dbReference type="Proteomes" id="UP001156627">
    <property type="component" value="Unassembled WGS sequence"/>
</dbReference>
<organism evidence="2 3">
    <name type="scientific">Dyella flagellata</name>
    <dbReference type="NCBI Taxonomy" id="1867833"/>
    <lineage>
        <taxon>Bacteria</taxon>
        <taxon>Pseudomonadati</taxon>
        <taxon>Pseudomonadota</taxon>
        <taxon>Gammaproteobacteria</taxon>
        <taxon>Lysobacterales</taxon>
        <taxon>Rhodanobacteraceae</taxon>
        <taxon>Dyella</taxon>
    </lineage>
</organism>
<sequence length="65" mass="6865">MGGGASAQPTEAIGAWLAWPSLVITISFYEASLDRKRCRLNCSIPIATVKESQIPNGAAITGMSR</sequence>
<keyword evidence="1" id="KW-0472">Membrane</keyword>
<comment type="caution">
    <text evidence="2">The sequence shown here is derived from an EMBL/GenBank/DDBJ whole genome shotgun (WGS) entry which is preliminary data.</text>
</comment>
<keyword evidence="1" id="KW-1133">Transmembrane helix</keyword>
<evidence type="ECO:0000256" key="1">
    <source>
        <dbReference type="SAM" id="Phobius"/>
    </source>
</evidence>
<feature type="transmembrane region" description="Helical" evidence="1">
    <location>
        <begin position="12"/>
        <end position="29"/>
    </location>
</feature>
<evidence type="ECO:0000313" key="2">
    <source>
        <dbReference type="EMBL" id="GLQ87212.1"/>
    </source>
</evidence>
<accession>A0ABQ5X7S6</accession>
<reference evidence="3" key="1">
    <citation type="journal article" date="2019" name="Int. J. Syst. Evol. Microbiol.">
        <title>The Global Catalogue of Microorganisms (GCM) 10K type strain sequencing project: providing services to taxonomists for standard genome sequencing and annotation.</title>
        <authorList>
            <consortium name="The Broad Institute Genomics Platform"/>
            <consortium name="The Broad Institute Genome Sequencing Center for Infectious Disease"/>
            <person name="Wu L."/>
            <person name="Ma J."/>
        </authorList>
    </citation>
    <scope>NUCLEOTIDE SEQUENCE [LARGE SCALE GENOMIC DNA]</scope>
    <source>
        <strain evidence="3">NBRC 111981</strain>
    </source>
</reference>
<evidence type="ECO:0000313" key="3">
    <source>
        <dbReference type="Proteomes" id="UP001156627"/>
    </source>
</evidence>
<proteinExistence type="predicted"/>
<gene>
    <name evidence="2" type="ORF">GCM10007898_07780</name>
</gene>